<keyword evidence="3" id="KW-1185">Reference proteome</keyword>
<evidence type="ECO:0000256" key="1">
    <source>
        <dbReference type="SAM" id="Coils"/>
    </source>
</evidence>
<feature type="coiled-coil region" evidence="1">
    <location>
        <begin position="142"/>
        <end position="169"/>
    </location>
</feature>
<keyword evidence="1" id="KW-0175">Coiled coil</keyword>
<name>A0ABS5VLP9_9BACT</name>
<sequence length="202" mass="23497">MYKHCFIGILISCCSILLYNCSEKPDHEDTANFTKADSVTDTYLQFQDSILAVWNEMISDDNLKIDAMHDVLHELQISGSVEQDEIKSYEERLQQLKQSRYTQKTMANEDIIQEYDFASNSLVSELISLAESQRQFAYNSTLQKLVDNIRLADQRVNNYRAEYDRITMEYNDFVENNKEILDDTNSDSTLVKKPLFQVATEE</sequence>
<protein>
    <recommendedName>
        <fullName evidence="4">Cell-wall binding lipoprotein</fullName>
    </recommendedName>
</protein>
<dbReference type="EMBL" id="JAHESD010000005">
    <property type="protein sequence ID" value="MBT1702378.1"/>
    <property type="molecule type" value="Genomic_DNA"/>
</dbReference>
<reference evidence="2 3" key="1">
    <citation type="submission" date="2021-05" db="EMBL/GenBank/DDBJ databases">
        <title>A Polyphasic approach of four new species of the genus Ohtaekwangia: Ohtaekwangia histidinii sp. nov., Ohtaekwangia cretensis sp. nov., Ohtaekwangia indiensis sp. nov., Ohtaekwangia reichenbachii sp. nov. from diverse environment.</title>
        <authorList>
            <person name="Octaviana S."/>
        </authorList>
    </citation>
    <scope>NUCLEOTIDE SEQUENCE [LARGE SCALE GENOMIC DNA]</scope>
    <source>
        <strain evidence="2 3">PWU20</strain>
    </source>
</reference>
<comment type="caution">
    <text evidence="2">The sequence shown here is derived from an EMBL/GenBank/DDBJ whole genome shotgun (WGS) entry which is preliminary data.</text>
</comment>
<accession>A0ABS5VLP9</accession>
<evidence type="ECO:0000313" key="3">
    <source>
        <dbReference type="Proteomes" id="UP000772618"/>
    </source>
</evidence>
<organism evidence="2 3">
    <name type="scientific">Chryseosolibacter indicus</name>
    <dbReference type="NCBI Taxonomy" id="2782351"/>
    <lineage>
        <taxon>Bacteria</taxon>
        <taxon>Pseudomonadati</taxon>
        <taxon>Bacteroidota</taxon>
        <taxon>Cytophagia</taxon>
        <taxon>Cytophagales</taxon>
        <taxon>Chryseotaleaceae</taxon>
        <taxon>Chryseosolibacter</taxon>
    </lineage>
</organism>
<evidence type="ECO:0008006" key="4">
    <source>
        <dbReference type="Google" id="ProtNLM"/>
    </source>
</evidence>
<evidence type="ECO:0000313" key="2">
    <source>
        <dbReference type="EMBL" id="MBT1702378.1"/>
    </source>
</evidence>
<proteinExistence type="predicted"/>
<dbReference type="RefSeq" id="WP_254152273.1">
    <property type="nucleotide sequence ID" value="NZ_JAHESD010000005.1"/>
</dbReference>
<gene>
    <name evidence="2" type="ORF">KK060_03755</name>
</gene>
<dbReference type="Proteomes" id="UP000772618">
    <property type="component" value="Unassembled WGS sequence"/>
</dbReference>